<dbReference type="PANTHER" id="PTHR44809">
    <property type="match status" value="1"/>
</dbReference>
<dbReference type="PANTHER" id="PTHR44809:SF1">
    <property type="entry name" value="PROTEIN O-MANNOSYL-TRANSFERASE TMTC1"/>
    <property type="match status" value="1"/>
</dbReference>
<keyword evidence="1" id="KW-0802">TPR repeat</keyword>
<dbReference type="SMART" id="SM00028">
    <property type="entry name" value="TPR"/>
    <property type="match status" value="5"/>
</dbReference>
<dbReference type="InterPro" id="IPR011990">
    <property type="entry name" value="TPR-like_helical_dom_sf"/>
</dbReference>
<evidence type="ECO:0000256" key="1">
    <source>
        <dbReference type="PROSITE-ProRule" id="PRU00339"/>
    </source>
</evidence>
<dbReference type="InterPro" id="IPR019734">
    <property type="entry name" value="TPR_rpt"/>
</dbReference>
<organism evidence="2 3">
    <name type="scientific">Belnapia arida</name>
    <dbReference type="NCBI Taxonomy" id="2804533"/>
    <lineage>
        <taxon>Bacteria</taxon>
        <taxon>Pseudomonadati</taxon>
        <taxon>Pseudomonadota</taxon>
        <taxon>Alphaproteobacteria</taxon>
        <taxon>Acetobacterales</taxon>
        <taxon>Roseomonadaceae</taxon>
        <taxon>Belnapia</taxon>
    </lineage>
</organism>
<sequence length="532" mass="56365">MEKPLPPVPARDTAGLIAAASQCAAAGDHRRALSLFEHAIALAPEDARAWAGAGLALQALSRRGEAMATLCRARFLAPDLAPARTGIGGLLLDRGLAVEAEAEFAAATEAAPGWWVGWANRGLALQHRGRAEEALAPLRHATSLAPGEPEAWHSLATAFLLLDRAEEAETALRRTLSLDPRHAVAHSNLGRALRGQNRLDEARAAYRAALAIAPSQAETRWNLAVTDLLAGDWASGWDGAEWRWHVPGFPARPRGFGQPLWAGEAIEGRTLLLHAEQGFGDSIMMLRYLPLVAARGARVLLELPEALLPLAADLPAETVATGKPLPGFDLHCPLLSLPRAFGTLPETVPPTPYLTPPAAASARWAGRLPEDGGAPRVGLAWAGRPTHRNDANRSIGLAALAPLLAMPGLRFYGLQAGPRAADIAGLGLEGQLEDLSPLLTDFGETAAALARLDLLVSVDTSVVHLAGALGRPFRLLLPFAPDWRWMPGREDTPWYASGRLLRQARLGDWSAPLAALAADLAQLAPLPALAAE</sequence>
<accession>A0ABS1U258</accession>
<dbReference type="InterPro" id="IPR052943">
    <property type="entry name" value="TMTC_O-mannosyl-trnsfr"/>
</dbReference>
<dbReference type="EMBL" id="JAETWB010000004">
    <property type="protein sequence ID" value="MBL6078753.1"/>
    <property type="molecule type" value="Genomic_DNA"/>
</dbReference>
<dbReference type="RefSeq" id="WP_202832004.1">
    <property type="nucleotide sequence ID" value="NZ_JAETWB010000004.1"/>
</dbReference>
<dbReference type="Proteomes" id="UP000660885">
    <property type="component" value="Unassembled WGS sequence"/>
</dbReference>
<comment type="caution">
    <text evidence="2">The sequence shown here is derived from an EMBL/GenBank/DDBJ whole genome shotgun (WGS) entry which is preliminary data.</text>
</comment>
<dbReference type="Gene3D" id="3.40.50.2000">
    <property type="entry name" value="Glycogen Phosphorylase B"/>
    <property type="match status" value="1"/>
</dbReference>
<reference evidence="2 3" key="1">
    <citation type="submission" date="2021-01" db="EMBL/GenBank/DDBJ databases">
        <title>Belnapia mucosa sp. nov. and Belnapia arida sp. nov., isolated from the Tabernas Desert (Almeria, Spain).</title>
        <authorList>
            <person name="Molina-Menor E."/>
            <person name="Vidal-Verdu A."/>
            <person name="Calonge A."/>
            <person name="Satari L."/>
            <person name="Pereto J."/>
            <person name="Porcar M."/>
        </authorList>
    </citation>
    <scope>NUCLEOTIDE SEQUENCE [LARGE SCALE GENOMIC DNA]</scope>
    <source>
        <strain evidence="2 3">T18</strain>
    </source>
</reference>
<dbReference type="SUPFAM" id="SSF53756">
    <property type="entry name" value="UDP-Glycosyltransferase/glycogen phosphorylase"/>
    <property type="match status" value="1"/>
</dbReference>
<dbReference type="SUPFAM" id="SSF48452">
    <property type="entry name" value="TPR-like"/>
    <property type="match status" value="1"/>
</dbReference>
<dbReference type="Gene3D" id="1.25.40.10">
    <property type="entry name" value="Tetratricopeptide repeat domain"/>
    <property type="match status" value="2"/>
</dbReference>
<dbReference type="PROSITE" id="PS50005">
    <property type="entry name" value="TPR"/>
    <property type="match status" value="2"/>
</dbReference>
<keyword evidence="3" id="KW-1185">Reference proteome</keyword>
<protein>
    <submittedName>
        <fullName evidence="2">Tetratricopeptide repeat protein</fullName>
    </submittedName>
</protein>
<dbReference type="Pfam" id="PF13432">
    <property type="entry name" value="TPR_16"/>
    <property type="match status" value="1"/>
</dbReference>
<feature type="repeat" description="TPR" evidence="1">
    <location>
        <begin position="149"/>
        <end position="182"/>
    </location>
</feature>
<evidence type="ECO:0000313" key="2">
    <source>
        <dbReference type="EMBL" id="MBL6078753.1"/>
    </source>
</evidence>
<gene>
    <name evidence="2" type="ORF">JMJ56_12100</name>
</gene>
<name>A0ABS1U258_9PROT</name>
<feature type="repeat" description="TPR" evidence="1">
    <location>
        <begin position="183"/>
        <end position="216"/>
    </location>
</feature>
<proteinExistence type="predicted"/>
<evidence type="ECO:0000313" key="3">
    <source>
        <dbReference type="Proteomes" id="UP000660885"/>
    </source>
</evidence>